<dbReference type="Proteomes" id="UP000492821">
    <property type="component" value="Unassembled WGS sequence"/>
</dbReference>
<name>A0A7E4VB39_PANRE</name>
<feature type="region of interest" description="Disordered" evidence="1">
    <location>
        <begin position="1"/>
        <end position="55"/>
    </location>
</feature>
<evidence type="ECO:0000313" key="3">
    <source>
        <dbReference type="WBParaSite" id="Pan_g18273.t1"/>
    </source>
</evidence>
<sequence length="260" mass="28927">MDLPTPEMDSDSGHGSSLSDFVDANSDIDYDDSESDFEDDHAEPPHCPQMPAKPKSESSIDLLVLPTNVLENVISKLDTGSLHAFRNTSHQAAKLAEFRGIQTHQLHVEPEMRPGQVHSIQKKGKIITRASLDVVLNTERVKVRHLFKIGTFHAASAQLVADHIDSRFTSVVLEGHVYYKTLYSLIVPGKTVTLRLKDGIRLPSSEASRFWNYFPGQPVTEVRNSFNSNHVIVKATYDAITDSHSLRVVPAICTRMTVDL</sequence>
<accession>A0A7E4VB39</accession>
<reference evidence="2" key="1">
    <citation type="journal article" date="2013" name="Genetics">
        <title>The draft genome and transcriptome of Panagrellus redivivus are shaped by the harsh demands of a free-living lifestyle.</title>
        <authorList>
            <person name="Srinivasan J."/>
            <person name="Dillman A.R."/>
            <person name="Macchietto M.G."/>
            <person name="Heikkinen L."/>
            <person name="Lakso M."/>
            <person name="Fracchia K.M."/>
            <person name="Antoshechkin I."/>
            <person name="Mortazavi A."/>
            <person name="Wong G."/>
            <person name="Sternberg P.W."/>
        </authorList>
    </citation>
    <scope>NUCLEOTIDE SEQUENCE [LARGE SCALE GENOMIC DNA]</scope>
    <source>
        <strain evidence="2">MT8872</strain>
    </source>
</reference>
<protein>
    <submittedName>
        <fullName evidence="3">F-box domain-containing protein</fullName>
    </submittedName>
</protein>
<proteinExistence type="predicted"/>
<dbReference type="WBParaSite" id="Pan_g18273.t1">
    <property type="protein sequence ID" value="Pan_g18273.t1"/>
    <property type="gene ID" value="Pan_g18273"/>
</dbReference>
<reference evidence="3" key="2">
    <citation type="submission" date="2020-10" db="UniProtKB">
        <authorList>
            <consortium name="WormBaseParasite"/>
        </authorList>
    </citation>
    <scope>IDENTIFICATION</scope>
</reference>
<evidence type="ECO:0000313" key="2">
    <source>
        <dbReference type="Proteomes" id="UP000492821"/>
    </source>
</evidence>
<keyword evidence="2" id="KW-1185">Reference proteome</keyword>
<evidence type="ECO:0000256" key="1">
    <source>
        <dbReference type="SAM" id="MobiDB-lite"/>
    </source>
</evidence>
<dbReference type="AlphaFoldDB" id="A0A7E4VB39"/>
<feature type="compositionally biased region" description="Acidic residues" evidence="1">
    <location>
        <begin position="26"/>
        <end position="41"/>
    </location>
</feature>
<organism evidence="2 3">
    <name type="scientific">Panagrellus redivivus</name>
    <name type="common">Microworm</name>
    <dbReference type="NCBI Taxonomy" id="6233"/>
    <lineage>
        <taxon>Eukaryota</taxon>
        <taxon>Metazoa</taxon>
        <taxon>Ecdysozoa</taxon>
        <taxon>Nematoda</taxon>
        <taxon>Chromadorea</taxon>
        <taxon>Rhabditida</taxon>
        <taxon>Tylenchina</taxon>
        <taxon>Panagrolaimomorpha</taxon>
        <taxon>Panagrolaimoidea</taxon>
        <taxon>Panagrolaimidae</taxon>
        <taxon>Panagrellus</taxon>
    </lineage>
</organism>